<protein>
    <submittedName>
        <fullName evidence="8">SpoIIE family protein phosphatase</fullName>
    </submittedName>
</protein>
<dbReference type="PANTHER" id="PTHR43156:SF2">
    <property type="entry name" value="STAGE II SPORULATION PROTEIN E"/>
    <property type="match status" value="1"/>
</dbReference>
<feature type="region of interest" description="Disordered" evidence="6">
    <location>
        <begin position="97"/>
        <end position="128"/>
    </location>
</feature>
<organism evidence="8 9">
    <name type="scientific">Streptomyces kaniharaensis</name>
    <dbReference type="NCBI Taxonomy" id="212423"/>
    <lineage>
        <taxon>Bacteria</taxon>
        <taxon>Bacillati</taxon>
        <taxon>Actinomycetota</taxon>
        <taxon>Actinomycetes</taxon>
        <taxon>Kitasatosporales</taxon>
        <taxon>Streptomycetaceae</taxon>
        <taxon>Streptomyces</taxon>
    </lineage>
</organism>
<evidence type="ECO:0000256" key="3">
    <source>
        <dbReference type="ARBA" id="ARBA00022801"/>
    </source>
</evidence>
<keyword evidence="2" id="KW-0418">Kinase</keyword>
<dbReference type="SUPFAM" id="SSF81606">
    <property type="entry name" value="PP2C-like"/>
    <property type="match status" value="1"/>
</dbReference>
<dbReference type="Proteomes" id="UP000450000">
    <property type="component" value="Unassembled WGS sequence"/>
</dbReference>
<feature type="domain" description="ANTAR" evidence="7">
    <location>
        <begin position="28"/>
        <end position="89"/>
    </location>
</feature>
<dbReference type="EMBL" id="WBOF01000003">
    <property type="protein sequence ID" value="MQS16814.1"/>
    <property type="molecule type" value="Genomic_DNA"/>
</dbReference>
<comment type="caution">
    <text evidence="8">The sequence shown here is derived from an EMBL/GenBank/DDBJ whole genome shotgun (WGS) entry which is preliminary data.</text>
</comment>
<dbReference type="SMART" id="SM01012">
    <property type="entry name" value="ANTAR"/>
    <property type="match status" value="1"/>
</dbReference>
<accession>A0A6N7L3Q6</accession>
<dbReference type="Gene3D" id="3.30.450.40">
    <property type="match status" value="1"/>
</dbReference>
<dbReference type="GO" id="GO:0016301">
    <property type="term" value="F:kinase activity"/>
    <property type="evidence" value="ECO:0007669"/>
    <property type="project" value="UniProtKB-KW"/>
</dbReference>
<feature type="compositionally biased region" description="Pro residues" evidence="6">
    <location>
        <begin position="115"/>
        <end position="126"/>
    </location>
</feature>
<evidence type="ECO:0000256" key="1">
    <source>
        <dbReference type="ARBA" id="ARBA00022679"/>
    </source>
</evidence>
<dbReference type="Pfam" id="PF03861">
    <property type="entry name" value="ANTAR"/>
    <property type="match status" value="1"/>
</dbReference>
<dbReference type="InterPro" id="IPR036388">
    <property type="entry name" value="WH-like_DNA-bd_sf"/>
</dbReference>
<dbReference type="InterPro" id="IPR035965">
    <property type="entry name" value="PAS-like_dom_sf"/>
</dbReference>
<dbReference type="InterPro" id="IPR029016">
    <property type="entry name" value="GAF-like_dom_sf"/>
</dbReference>
<dbReference type="OrthoDB" id="7943561at2"/>
<dbReference type="InterPro" id="IPR003018">
    <property type="entry name" value="GAF"/>
</dbReference>
<evidence type="ECO:0000313" key="8">
    <source>
        <dbReference type="EMBL" id="MQS16814.1"/>
    </source>
</evidence>
<name>A0A6N7L3Q6_9ACTN</name>
<dbReference type="SUPFAM" id="SSF52172">
    <property type="entry name" value="CheY-like"/>
    <property type="match status" value="1"/>
</dbReference>
<dbReference type="InterPro" id="IPR052016">
    <property type="entry name" value="Bact_Sigma-Reg"/>
</dbReference>
<proteinExistence type="predicted"/>
<dbReference type="Pfam" id="PF07228">
    <property type="entry name" value="SpoIIE"/>
    <property type="match status" value="1"/>
</dbReference>
<dbReference type="SUPFAM" id="SSF55785">
    <property type="entry name" value="PYP-like sensor domain (PAS domain)"/>
    <property type="match status" value="1"/>
</dbReference>
<evidence type="ECO:0000256" key="6">
    <source>
        <dbReference type="SAM" id="MobiDB-lite"/>
    </source>
</evidence>
<dbReference type="InterPro" id="IPR001932">
    <property type="entry name" value="PPM-type_phosphatase-like_dom"/>
</dbReference>
<dbReference type="AlphaFoldDB" id="A0A6N7L3Q6"/>
<dbReference type="PROSITE" id="PS50921">
    <property type="entry name" value="ANTAR"/>
    <property type="match status" value="1"/>
</dbReference>
<dbReference type="InterPro" id="IPR005561">
    <property type="entry name" value="ANTAR"/>
</dbReference>
<keyword evidence="9" id="KW-1185">Reference proteome</keyword>
<dbReference type="GO" id="GO:0016791">
    <property type="term" value="F:phosphatase activity"/>
    <property type="evidence" value="ECO:0007669"/>
    <property type="project" value="TreeGrafter"/>
</dbReference>
<keyword evidence="5" id="KW-0804">Transcription</keyword>
<reference evidence="8 9" key="1">
    <citation type="submission" date="2019-09" db="EMBL/GenBank/DDBJ databases">
        <title>Genome Sequences of Streptomyces kaniharaensis ATCC 21070.</title>
        <authorList>
            <person name="Zhu W."/>
            <person name="De Crecy-Lagard V."/>
            <person name="Richards N.G."/>
        </authorList>
    </citation>
    <scope>NUCLEOTIDE SEQUENCE [LARGE SCALE GENOMIC DNA]</scope>
    <source>
        <strain evidence="8 9">SF-557</strain>
    </source>
</reference>
<keyword evidence="3" id="KW-0378">Hydrolase</keyword>
<dbReference type="Gene3D" id="1.10.10.10">
    <property type="entry name" value="Winged helix-like DNA-binding domain superfamily/Winged helix DNA-binding domain"/>
    <property type="match status" value="1"/>
</dbReference>
<evidence type="ECO:0000313" key="9">
    <source>
        <dbReference type="Proteomes" id="UP000450000"/>
    </source>
</evidence>
<evidence type="ECO:0000256" key="4">
    <source>
        <dbReference type="ARBA" id="ARBA00023015"/>
    </source>
</evidence>
<dbReference type="InterPro" id="IPR036457">
    <property type="entry name" value="PPM-type-like_dom_sf"/>
</dbReference>
<evidence type="ECO:0000256" key="2">
    <source>
        <dbReference type="ARBA" id="ARBA00022777"/>
    </source>
</evidence>
<evidence type="ECO:0000259" key="7">
    <source>
        <dbReference type="PROSITE" id="PS50921"/>
    </source>
</evidence>
<dbReference type="SUPFAM" id="SSF55781">
    <property type="entry name" value="GAF domain-like"/>
    <property type="match status" value="1"/>
</dbReference>
<sequence>MWRRPVPEHPTSDRAARVDETAVLREAVDRLRAEAEGLRRAMRTRGVIEQAKGMLTERLGCTPDEAFGHLVRLSQDTNRRLADIAAGLVGLAVPIEDTAGDQEVPPRAVEQTRPAPHPPTPAPPGSAPLTPVPGLAARYHLAASALASADTPEELARLLHEVAMAPLGVVAVVLGLLEPDGALVLVGSHGVESRRISQWQRIPPEVGVPLVTAAHGGGLVWEFDPDDVGGRPPETGRIVPGRIACAVPLRRGDRIIGAMSLGWGGPADRARAATRYLDALAGLVAAHLLRVTAADSTEPGLVVPGGEYWFRDVLDAMFEPVLVLSSVREGVSAGAITDLRVGYANARAAAGPTVGRRLSELFPGLVATGAFAGILDAVATGVRYEGWAEDFTGAGSAVIFSVRAVPFLDGVLLTWRPRNGAAERAARLGEVQRLAGVGSFQWTAGSRGVELSDEALRLLGLDSGRTSPVTSAEALACVSPPDRAAVRLFAGRLLGGRRSAALDFDVGPADSSARTVRITAETVVDPGTGRLRAVRGVLQDVTEWHRTEQVMAGMRARLAEQRRRAAAEHRTTRTLQTALMAAPSEPEPSRSGLDHAARYLPAADRPRVGGDWYDLAELPDDRVLLAVGDVSGHGLTAAVGMSELRHALRGLCYTGEGPAGMLGRLNAMLCHQGSHRIASVLCGLFDPAARALTWSAAGHLPPAVMRDGAAALTEGPTGSVLGALPETRFRDTVLPLGPGDTVLLWTDGLLNRRGGTGRPDHLLRAAEECAASDLADCLDHIATRLGGPNPADDSCLLAVRLRPGR</sequence>
<dbReference type="PANTHER" id="PTHR43156">
    <property type="entry name" value="STAGE II SPORULATION PROTEIN E-RELATED"/>
    <property type="match status" value="1"/>
</dbReference>
<dbReference type="Gene3D" id="3.30.450.20">
    <property type="entry name" value="PAS domain"/>
    <property type="match status" value="1"/>
</dbReference>
<evidence type="ECO:0000256" key="5">
    <source>
        <dbReference type="ARBA" id="ARBA00023163"/>
    </source>
</evidence>
<gene>
    <name evidence="8" type="ORF">F7Q99_32660</name>
</gene>
<dbReference type="SMART" id="SM00331">
    <property type="entry name" value="PP2C_SIG"/>
    <property type="match status" value="1"/>
</dbReference>
<keyword evidence="4" id="KW-0805">Transcription regulation</keyword>
<keyword evidence="1" id="KW-0808">Transferase</keyword>
<dbReference type="Pfam" id="PF13185">
    <property type="entry name" value="GAF_2"/>
    <property type="match status" value="1"/>
</dbReference>
<dbReference type="InterPro" id="IPR011006">
    <property type="entry name" value="CheY-like_superfamily"/>
</dbReference>
<dbReference type="Gene3D" id="3.60.40.10">
    <property type="entry name" value="PPM-type phosphatase domain"/>
    <property type="match status" value="1"/>
</dbReference>
<dbReference type="GO" id="GO:0003723">
    <property type="term" value="F:RNA binding"/>
    <property type="evidence" value="ECO:0007669"/>
    <property type="project" value="InterPro"/>
</dbReference>